<dbReference type="GeneID" id="78007725"/>
<reference evidence="2 3" key="1">
    <citation type="submission" date="2019-11" db="EMBL/GenBank/DDBJ databases">
        <title>Genome sequences of 17 halophilic strains isolated from different environments.</title>
        <authorList>
            <person name="Furrow R.E."/>
        </authorList>
    </citation>
    <scope>NUCLEOTIDE SEQUENCE [LARGE SCALE GENOMIC DNA]</scope>
    <source>
        <strain evidence="2 3">SL-4</strain>
    </source>
</reference>
<protein>
    <submittedName>
        <fullName evidence="2">DUF4181 domain-containing protein</fullName>
    </submittedName>
</protein>
<sequence length="144" mass="16965">MLGYGLDSDFWLGLLIMLTIVSVLLVSFNTIIRKWLKVERKRILSYNHVNEKHKRIDWIIRIIAVISLILGYSINIMSYPANTYWFLQPWYIIIVFLVVAELGRAVMERKYAQNSNAYKVTILEMTFILLIYISILTTDFWGLV</sequence>
<keyword evidence="1" id="KW-1133">Transmembrane helix</keyword>
<gene>
    <name evidence="2" type="ORF">GLW00_11990</name>
</gene>
<feature type="transmembrane region" description="Helical" evidence="1">
    <location>
        <begin position="83"/>
        <end position="102"/>
    </location>
</feature>
<feature type="transmembrane region" description="Helical" evidence="1">
    <location>
        <begin position="12"/>
        <end position="32"/>
    </location>
</feature>
<evidence type="ECO:0000313" key="3">
    <source>
        <dbReference type="Proteomes" id="UP000450457"/>
    </source>
</evidence>
<keyword evidence="1" id="KW-0812">Transmembrane</keyword>
<keyword evidence="1" id="KW-0472">Membrane</keyword>
<dbReference type="AlphaFoldDB" id="A0A845FCB8"/>
<dbReference type="Pfam" id="PF13789">
    <property type="entry name" value="DUF4181"/>
    <property type="match status" value="1"/>
</dbReference>
<dbReference type="EMBL" id="WMFA01000004">
    <property type="protein sequence ID" value="MYL71580.1"/>
    <property type="molecule type" value="Genomic_DNA"/>
</dbReference>
<organism evidence="2 3">
    <name type="scientific">Halobacillus litoralis</name>
    <dbReference type="NCBI Taxonomy" id="45668"/>
    <lineage>
        <taxon>Bacteria</taxon>
        <taxon>Bacillati</taxon>
        <taxon>Bacillota</taxon>
        <taxon>Bacilli</taxon>
        <taxon>Bacillales</taxon>
        <taxon>Bacillaceae</taxon>
        <taxon>Halobacillus</taxon>
    </lineage>
</organism>
<feature type="transmembrane region" description="Helical" evidence="1">
    <location>
        <begin position="58"/>
        <end position="77"/>
    </location>
</feature>
<evidence type="ECO:0000313" key="2">
    <source>
        <dbReference type="EMBL" id="MYL71580.1"/>
    </source>
</evidence>
<dbReference type="InterPro" id="IPR025441">
    <property type="entry name" value="DUF4181"/>
</dbReference>
<dbReference type="OrthoDB" id="2428213at2"/>
<proteinExistence type="predicted"/>
<name>A0A845FCB8_9BACI</name>
<dbReference type="Proteomes" id="UP000450457">
    <property type="component" value="Unassembled WGS sequence"/>
</dbReference>
<accession>A0A845FCB8</accession>
<evidence type="ECO:0000256" key="1">
    <source>
        <dbReference type="SAM" id="Phobius"/>
    </source>
</evidence>
<feature type="transmembrane region" description="Helical" evidence="1">
    <location>
        <begin position="122"/>
        <end position="143"/>
    </location>
</feature>
<comment type="caution">
    <text evidence="2">The sequence shown here is derived from an EMBL/GenBank/DDBJ whole genome shotgun (WGS) entry which is preliminary data.</text>
</comment>
<dbReference type="RefSeq" id="WP_160914365.1">
    <property type="nucleotide sequence ID" value="NZ_WMFA01000004.1"/>
</dbReference>